<protein>
    <recommendedName>
        <fullName evidence="4">Phage integrase family protein</fullName>
    </recommendedName>
</protein>
<gene>
    <name evidence="2" type="ORF">GCM10007391_34060</name>
</gene>
<dbReference type="SUPFAM" id="SSF56349">
    <property type="entry name" value="DNA breaking-rejoining enzymes"/>
    <property type="match status" value="1"/>
</dbReference>
<dbReference type="InterPro" id="IPR013762">
    <property type="entry name" value="Integrase-like_cat_sf"/>
</dbReference>
<name>A0A918N0C6_9ALTE</name>
<dbReference type="EMBL" id="BMXP01000015">
    <property type="protein sequence ID" value="GGW97181.1"/>
    <property type="molecule type" value="Genomic_DNA"/>
</dbReference>
<proteinExistence type="predicted"/>
<dbReference type="InterPro" id="IPR011010">
    <property type="entry name" value="DNA_brk_join_enz"/>
</dbReference>
<evidence type="ECO:0000313" key="3">
    <source>
        <dbReference type="Proteomes" id="UP000631300"/>
    </source>
</evidence>
<sequence>MERQPHYLNILSTIAKLKKYRADFLQPEQYEAATKENIVYFTELLSLPVSKASIFSDTAWDFNLENPNVSANIRGSKLKINFKKYRNIPSEVVIELKCLLLSVLLTPEVFISNRKKAKRKTMSKLATSTVLAHMKSGLRFFETLFYILKNKLGDEHVERKYFSLTQIQANDYREAAKLHTSTYNDDLKQFFSYIQNPYTSENIFGESVPAFDSDQFTWKKRYSKQVTSQVMPNWAFDKLIRAASVLVHDFLMTMEKDVLDSYVSRYTLKDTHQYCKNAGVTKETFHIYRAYRLLNAGYSEQFVDCKYGIPNDLRNSKGKYNLKDMTLFLANHQGTGFSLSIVYAHLTLVASAARYLIGQYTGMRPSELAVINLRTCLTEENGIRLLRSHVFKGKDSFSKGLFDDKWVVIPIIEDAINAIRILSSITQRELIFSSIHTKKFKEKETAQNSVSIRHQLKIFIKYASPDDDLCFSNYMMRHTLAYQLYRLEAGLPLISFQLKHLVNTVDKFLSRGSTSDVTMGYGGIADSLVESQTAQRLRKQSEVEVIKATADPDGNYLGGKAAEHKERLRNAFKGYMASGYSKDEIFNAMADQGLGVINVGLGYCYGSDSTNTDLPCIGSLRCNPNRCSNAIVSEANAPYWREIYNTNLANLNNPNYQDNYEQINEVISEAKQVLELLGHSVDDE</sequence>
<keyword evidence="3" id="KW-1185">Reference proteome</keyword>
<organism evidence="2 3">
    <name type="scientific">Alteromonas halophila</name>
    <dbReference type="NCBI Taxonomy" id="516698"/>
    <lineage>
        <taxon>Bacteria</taxon>
        <taxon>Pseudomonadati</taxon>
        <taxon>Pseudomonadota</taxon>
        <taxon>Gammaproteobacteria</taxon>
        <taxon>Alteromonadales</taxon>
        <taxon>Alteromonadaceae</taxon>
        <taxon>Alteromonas/Salinimonas group</taxon>
        <taxon>Alteromonas</taxon>
    </lineage>
</organism>
<dbReference type="GO" id="GO:0003677">
    <property type="term" value="F:DNA binding"/>
    <property type="evidence" value="ECO:0007669"/>
    <property type="project" value="InterPro"/>
</dbReference>
<evidence type="ECO:0008006" key="4">
    <source>
        <dbReference type="Google" id="ProtNLM"/>
    </source>
</evidence>
<dbReference type="GO" id="GO:0006310">
    <property type="term" value="P:DNA recombination"/>
    <property type="evidence" value="ECO:0007669"/>
    <property type="project" value="UniProtKB-KW"/>
</dbReference>
<dbReference type="Proteomes" id="UP000631300">
    <property type="component" value="Unassembled WGS sequence"/>
</dbReference>
<reference evidence="2" key="2">
    <citation type="submission" date="2020-09" db="EMBL/GenBank/DDBJ databases">
        <authorList>
            <person name="Sun Q."/>
            <person name="Kim S."/>
        </authorList>
    </citation>
    <scope>NUCLEOTIDE SEQUENCE</scope>
    <source>
        <strain evidence="2">KCTC 22164</strain>
    </source>
</reference>
<comment type="caution">
    <text evidence="2">The sequence shown here is derived from an EMBL/GenBank/DDBJ whole genome shotgun (WGS) entry which is preliminary data.</text>
</comment>
<dbReference type="RefSeq" id="WP_189408443.1">
    <property type="nucleotide sequence ID" value="NZ_BMXP01000015.1"/>
</dbReference>
<dbReference type="GO" id="GO:0015074">
    <property type="term" value="P:DNA integration"/>
    <property type="evidence" value="ECO:0007669"/>
    <property type="project" value="InterPro"/>
</dbReference>
<evidence type="ECO:0000313" key="2">
    <source>
        <dbReference type="EMBL" id="GGW97181.1"/>
    </source>
</evidence>
<accession>A0A918N0C6</accession>
<evidence type="ECO:0000256" key="1">
    <source>
        <dbReference type="ARBA" id="ARBA00023172"/>
    </source>
</evidence>
<reference evidence="2" key="1">
    <citation type="journal article" date="2014" name="Int. J. Syst. Evol. Microbiol.">
        <title>Complete genome sequence of Corynebacterium casei LMG S-19264T (=DSM 44701T), isolated from a smear-ripened cheese.</title>
        <authorList>
            <consortium name="US DOE Joint Genome Institute (JGI-PGF)"/>
            <person name="Walter F."/>
            <person name="Albersmeier A."/>
            <person name="Kalinowski J."/>
            <person name="Ruckert C."/>
        </authorList>
    </citation>
    <scope>NUCLEOTIDE SEQUENCE</scope>
    <source>
        <strain evidence="2">KCTC 22164</strain>
    </source>
</reference>
<dbReference type="Gene3D" id="1.10.443.10">
    <property type="entry name" value="Intergrase catalytic core"/>
    <property type="match status" value="1"/>
</dbReference>
<dbReference type="AlphaFoldDB" id="A0A918N0C6"/>
<keyword evidence="1" id="KW-0233">DNA recombination</keyword>